<gene>
    <name evidence="1" type="ORF">J5474_20620</name>
</gene>
<sequence length="204" mass="21815">MPPALIVWDFDGVLNAPGPNWAEGMRDALGVDGRALAAHLKGSGRLRDVMRGRCDLRALVGDWLNRQGAEVTAEAVLGWWFRAEDRPDAQVLGWLRTHPARHVIGTNNEPHRAASIDKGFGIGAGIGARAGAKVEAVFASGRMGVAKPDPGFFAEIERWAGLPPEAILLVDDAPGNVAAAKARGWRGFLFNAATRASLPRVLFP</sequence>
<dbReference type="PANTHER" id="PTHR43611:SF3">
    <property type="entry name" value="FLAVIN MONONUCLEOTIDE HYDROLASE 1, CHLOROPLATIC"/>
    <property type="match status" value="1"/>
</dbReference>
<accession>A0A940MUH2</accession>
<dbReference type="Proteomes" id="UP000675940">
    <property type="component" value="Unassembled WGS sequence"/>
</dbReference>
<dbReference type="NCBIfam" id="TIGR01509">
    <property type="entry name" value="HAD-SF-IA-v3"/>
    <property type="match status" value="1"/>
</dbReference>
<dbReference type="SUPFAM" id="SSF56784">
    <property type="entry name" value="HAD-like"/>
    <property type="match status" value="1"/>
</dbReference>
<comment type="caution">
    <text evidence="1">The sequence shown here is derived from an EMBL/GenBank/DDBJ whole genome shotgun (WGS) entry which is preliminary data.</text>
</comment>
<dbReference type="Pfam" id="PF00702">
    <property type="entry name" value="Hydrolase"/>
    <property type="match status" value="1"/>
</dbReference>
<dbReference type="EMBL" id="JAGISH010000018">
    <property type="protein sequence ID" value="MBP0484883.1"/>
    <property type="molecule type" value="Genomic_DNA"/>
</dbReference>
<proteinExistence type="predicted"/>
<protein>
    <submittedName>
        <fullName evidence="1">HAD-IA family hydrolase</fullName>
    </submittedName>
</protein>
<name>A0A940MUH2_9RHOB</name>
<keyword evidence="2" id="KW-1185">Reference proteome</keyword>
<organism evidence="1 2">
    <name type="scientific">Sagittula salina</name>
    <dbReference type="NCBI Taxonomy" id="2820268"/>
    <lineage>
        <taxon>Bacteria</taxon>
        <taxon>Pseudomonadati</taxon>
        <taxon>Pseudomonadota</taxon>
        <taxon>Alphaproteobacteria</taxon>
        <taxon>Rhodobacterales</taxon>
        <taxon>Roseobacteraceae</taxon>
        <taxon>Sagittula</taxon>
    </lineage>
</organism>
<dbReference type="InterPro" id="IPR023214">
    <property type="entry name" value="HAD_sf"/>
</dbReference>
<dbReference type="PANTHER" id="PTHR43611">
    <property type="entry name" value="ALPHA-D-GLUCOSE 1-PHOSPHATE PHOSPHATASE"/>
    <property type="match status" value="1"/>
</dbReference>
<dbReference type="InterPro" id="IPR036412">
    <property type="entry name" value="HAD-like_sf"/>
</dbReference>
<dbReference type="Gene3D" id="3.40.50.1000">
    <property type="entry name" value="HAD superfamily/HAD-like"/>
    <property type="match status" value="1"/>
</dbReference>
<dbReference type="GO" id="GO:0016787">
    <property type="term" value="F:hydrolase activity"/>
    <property type="evidence" value="ECO:0007669"/>
    <property type="project" value="UniProtKB-KW"/>
</dbReference>
<keyword evidence="1" id="KW-0378">Hydrolase</keyword>
<evidence type="ECO:0000313" key="2">
    <source>
        <dbReference type="Proteomes" id="UP000675940"/>
    </source>
</evidence>
<reference evidence="1" key="1">
    <citation type="submission" date="2021-03" db="EMBL/GenBank/DDBJ databases">
        <title>Sagittula salina sp. nov. strain M10.9X isolated from the marine waste.</title>
        <authorList>
            <person name="Satari L."/>
            <person name="Molina-Menor E."/>
            <person name="Vidal-Verdu A."/>
            <person name="Pascual J."/>
            <person name="Pereto J."/>
            <person name="Porcar M."/>
        </authorList>
    </citation>
    <scope>NUCLEOTIDE SEQUENCE</scope>
    <source>
        <strain evidence="1">M10.9X</strain>
    </source>
</reference>
<evidence type="ECO:0000313" key="1">
    <source>
        <dbReference type="EMBL" id="MBP0484883.1"/>
    </source>
</evidence>
<dbReference type="InterPro" id="IPR006439">
    <property type="entry name" value="HAD-SF_hydro_IA"/>
</dbReference>
<dbReference type="RefSeq" id="WP_209363630.1">
    <property type="nucleotide sequence ID" value="NZ_JAGISH010000018.1"/>
</dbReference>
<dbReference type="AlphaFoldDB" id="A0A940MUH2"/>